<dbReference type="InterPro" id="IPR013783">
    <property type="entry name" value="Ig-like_fold"/>
</dbReference>
<dbReference type="Proteomes" id="UP000322234">
    <property type="component" value="Unassembled WGS sequence"/>
</dbReference>
<protein>
    <recommendedName>
        <fullName evidence="2">IL-3 receptor alpha chain N-terminal domain-containing protein</fullName>
    </recommendedName>
</protein>
<dbReference type="Gene3D" id="2.60.40.10">
    <property type="entry name" value="Immunoglobulins"/>
    <property type="match status" value="1"/>
</dbReference>
<name>A0A6B0R2F0_9CETA</name>
<feature type="domain" description="IL-3 receptor alpha chain N-terminal" evidence="2">
    <location>
        <begin position="24"/>
        <end position="80"/>
    </location>
</feature>
<dbReference type="AlphaFoldDB" id="A0A6B0R2F0"/>
<evidence type="ECO:0000259" key="2">
    <source>
        <dbReference type="Pfam" id="PF18611"/>
    </source>
</evidence>
<keyword evidence="4" id="KW-1185">Reference proteome</keyword>
<dbReference type="InterPro" id="IPR040907">
    <property type="entry name" value="IL3Ra_N"/>
</dbReference>
<accession>A0A6B0R2F0</accession>
<evidence type="ECO:0000313" key="3">
    <source>
        <dbReference type="EMBL" id="MXQ81723.1"/>
    </source>
</evidence>
<dbReference type="EMBL" id="VBQZ03000009">
    <property type="protein sequence ID" value="MXQ81723.1"/>
    <property type="molecule type" value="Genomic_DNA"/>
</dbReference>
<organism evidence="3 4">
    <name type="scientific">Bos mutus</name>
    <name type="common">wild yak</name>
    <dbReference type="NCBI Taxonomy" id="72004"/>
    <lineage>
        <taxon>Eukaryota</taxon>
        <taxon>Metazoa</taxon>
        <taxon>Chordata</taxon>
        <taxon>Craniata</taxon>
        <taxon>Vertebrata</taxon>
        <taxon>Euteleostomi</taxon>
        <taxon>Mammalia</taxon>
        <taxon>Eutheria</taxon>
        <taxon>Laurasiatheria</taxon>
        <taxon>Artiodactyla</taxon>
        <taxon>Ruminantia</taxon>
        <taxon>Pecora</taxon>
        <taxon>Bovidae</taxon>
        <taxon>Bovinae</taxon>
        <taxon>Bos</taxon>
    </lineage>
</organism>
<comment type="caution">
    <text evidence="3">The sequence shown here is derived from an EMBL/GenBank/DDBJ whole genome shotgun (WGS) entry which is preliminary data.</text>
</comment>
<keyword evidence="1" id="KW-0812">Transmembrane</keyword>
<feature type="transmembrane region" description="Helical" evidence="1">
    <location>
        <begin position="124"/>
        <end position="145"/>
    </location>
</feature>
<evidence type="ECO:0000313" key="4">
    <source>
        <dbReference type="Proteomes" id="UP000322234"/>
    </source>
</evidence>
<keyword evidence="1" id="KW-1133">Transmembrane helix</keyword>
<proteinExistence type="predicted"/>
<dbReference type="Pfam" id="PF18611">
    <property type="entry name" value="IL3Ra_N"/>
    <property type="match status" value="1"/>
</dbReference>
<keyword evidence="1" id="KW-0472">Membrane</keyword>
<reference evidence="3" key="1">
    <citation type="submission" date="2019-10" db="EMBL/GenBank/DDBJ databases">
        <title>The sequence and de novo assembly of the wild yak genome.</title>
        <authorList>
            <person name="Liu Y."/>
        </authorList>
    </citation>
    <scope>NUCLEOTIDE SEQUENCE [LARGE SCALE GENOMIC DNA]</scope>
    <source>
        <strain evidence="3">WY2019</strain>
    </source>
</reference>
<gene>
    <name evidence="3" type="ORF">E5288_WYG004876</name>
</gene>
<sequence>MLLDPALLLTQEHQHLPILEMNCSLNVKFDPKTIKLIWDYKKNATYGKYVLIHKEKGQIKKKLKDKEYQCTFPDCSLHRYNFLKPGFKAKLTVKIRAAEAQKIQWGAWSQPTEFGSEEPESNWVHVYILVVLGTLVCGLNLSCLFQRFLGMHRLFLLVPQIKDKLNNNHQIDHEILWETLTHETRKKS</sequence>
<evidence type="ECO:0000256" key="1">
    <source>
        <dbReference type="SAM" id="Phobius"/>
    </source>
</evidence>